<protein>
    <submittedName>
        <fullName evidence="1">Uncharacterized protein</fullName>
    </submittedName>
</protein>
<reference evidence="1" key="1">
    <citation type="submission" date="2017-07" db="EMBL/GenBank/DDBJ databases">
        <title>Taro Niue Genome Assembly and Annotation.</title>
        <authorList>
            <person name="Atibalentja N."/>
            <person name="Keating K."/>
            <person name="Fields C.J."/>
        </authorList>
    </citation>
    <scope>NUCLEOTIDE SEQUENCE</scope>
    <source>
        <strain evidence="1">Niue_2</strain>
        <tissue evidence="1">Leaf</tissue>
    </source>
</reference>
<dbReference type="EMBL" id="NMUH01000348">
    <property type="protein sequence ID" value="MQL77422.1"/>
    <property type="molecule type" value="Genomic_DNA"/>
</dbReference>
<organism evidence="1 2">
    <name type="scientific">Colocasia esculenta</name>
    <name type="common">Wild taro</name>
    <name type="synonym">Arum esculentum</name>
    <dbReference type="NCBI Taxonomy" id="4460"/>
    <lineage>
        <taxon>Eukaryota</taxon>
        <taxon>Viridiplantae</taxon>
        <taxon>Streptophyta</taxon>
        <taxon>Embryophyta</taxon>
        <taxon>Tracheophyta</taxon>
        <taxon>Spermatophyta</taxon>
        <taxon>Magnoliopsida</taxon>
        <taxon>Liliopsida</taxon>
        <taxon>Araceae</taxon>
        <taxon>Aroideae</taxon>
        <taxon>Colocasieae</taxon>
        <taxon>Colocasia</taxon>
    </lineage>
</organism>
<proteinExistence type="predicted"/>
<accession>A0A843TXD0</accession>
<keyword evidence="2" id="KW-1185">Reference proteome</keyword>
<comment type="caution">
    <text evidence="1">The sequence shown here is derived from an EMBL/GenBank/DDBJ whole genome shotgun (WGS) entry which is preliminary data.</text>
</comment>
<dbReference type="AlphaFoldDB" id="A0A843TXD0"/>
<name>A0A843TXD0_COLES</name>
<evidence type="ECO:0000313" key="1">
    <source>
        <dbReference type="EMBL" id="MQL77422.1"/>
    </source>
</evidence>
<dbReference type="Proteomes" id="UP000652761">
    <property type="component" value="Unassembled WGS sequence"/>
</dbReference>
<sequence>MPCAPALADGPSGVSRRGVVLTPYFLQLGARRRGSSVSDGLRRRLWRRVVVSSSGTSAVAFGVATGQSLCSTFWGRDDALVAFSLLCRLAAVCRVQVRRRPPGRRDLVATGWLSPSCSEGDTPVVTIRLFWLLFYLV</sequence>
<gene>
    <name evidence="1" type="ORF">Taro_009824</name>
</gene>
<feature type="non-terminal residue" evidence="1">
    <location>
        <position position="137"/>
    </location>
</feature>
<evidence type="ECO:0000313" key="2">
    <source>
        <dbReference type="Proteomes" id="UP000652761"/>
    </source>
</evidence>